<sequence length="142" mass="15376">MTPPTPLQDFQCPRCGNDVHTDWTCCPKCGFWLKREGPLMLRLAAWGLVLSAFVLAISLIARHDRDGAIVFGVMFGLPLAYVLGKAILFRMQGRPLTYQQLAVTSFKAIGVAVVLPWLIGASLLILLCVLCFGALGITALGS</sequence>
<gene>
    <name evidence="2" type="ORF">ENQ76_08460</name>
</gene>
<evidence type="ECO:0000256" key="1">
    <source>
        <dbReference type="SAM" id="Phobius"/>
    </source>
</evidence>
<keyword evidence="1" id="KW-1133">Transmembrane helix</keyword>
<accession>A0A7C2K0U3</accession>
<proteinExistence type="predicted"/>
<evidence type="ECO:0008006" key="3">
    <source>
        <dbReference type="Google" id="ProtNLM"/>
    </source>
</evidence>
<reference evidence="2" key="1">
    <citation type="journal article" date="2020" name="mSystems">
        <title>Genome- and Community-Level Interaction Insights into Carbon Utilization and Element Cycling Functions of Hydrothermarchaeota in Hydrothermal Sediment.</title>
        <authorList>
            <person name="Zhou Z."/>
            <person name="Liu Y."/>
            <person name="Xu W."/>
            <person name="Pan J."/>
            <person name="Luo Z.H."/>
            <person name="Li M."/>
        </authorList>
    </citation>
    <scope>NUCLEOTIDE SEQUENCE [LARGE SCALE GENOMIC DNA]</scope>
    <source>
        <strain evidence="2">SpSt-339</strain>
    </source>
</reference>
<evidence type="ECO:0000313" key="2">
    <source>
        <dbReference type="EMBL" id="HEN15483.1"/>
    </source>
</evidence>
<keyword evidence="1" id="KW-0472">Membrane</keyword>
<feature type="transmembrane region" description="Helical" evidence="1">
    <location>
        <begin position="43"/>
        <end position="61"/>
    </location>
</feature>
<name>A0A7C2K0U3_9PLAN</name>
<organism evidence="2">
    <name type="scientific">Schlesneria paludicola</name>
    <dbReference type="NCBI Taxonomy" id="360056"/>
    <lineage>
        <taxon>Bacteria</taxon>
        <taxon>Pseudomonadati</taxon>
        <taxon>Planctomycetota</taxon>
        <taxon>Planctomycetia</taxon>
        <taxon>Planctomycetales</taxon>
        <taxon>Planctomycetaceae</taxon>
        <taxon>Schlesneria</taxon>
    </lineage>
</organism>
<protein>
    <recommendedName>
        <fullName evidence="3">Zinc ribbon domain-containing protein</fullName>
    </recommendedName>
</protein>
<feature type="transmembrane region" description="Helical" evidence="1">
    <location>
        <begin position="109"/>
        <end position="137"/>
    </location>
</feature>
<dbReference type="EMBL" id="DSOK01000245">
    <property type="protein sequence ID" value="HEN15483.1"/>
    <property type="molecule type" value="Genomic_DNA"/>
</dbReference>
<keyword evidence="1" id="KW-0812">Transmembrane</keyword>
<comment type="caution">
    <text evidence="2">The sequence shown here is derived from an EMBL/GenBank/DDBJ whole genome shotgun (WGS) entry which is preliminary data.</text>
</comment>
<feature type="transmembrane region" description="Helical" evidence="1">
    <location>
        <begin position="67"/>
        <end position="88"/>
    </location>
</feature>
<dbReference type="AlphaFoldDB" id="A0A7C2K0U3"/>